<proteinExistence type="predicted"/>
<dbReference type="EMBL" id="JARJCM010000025">
    <property type="protein sequence ID" value="KAJ7039927.1"/>
    <property type="molecule type" value="Genomic_DNA"/>
</dbReference>
<gene>
    <name evidence="6" type="ORF">C8F04DRAFT_1085350</name>
</gene>
<keyword evidence="7" id="KW-1185">Reference proteome</keyword>
<accession>A0AAD6T9Q5</accession>
<keyword evidence="2" id="KW-0274">FAD</keyword>
<protein>
    <submittedName>
        <fullName evidence="6">FAD/NAD-P-binding domain-containing protein</fullName>
    </submittedName>
</protein>
<evidence type="ECO:0000313" key="7">
    <source>
        <dbReference type="Proteomes" id="UP001218188"/>
    </source>
</evidence>
<dbReference type="PIRSF" id="PIRSF000332">
    <property type="entry name" value="FMO"/>
    <property type="match status" value="1"/>
</dbReference>
<keyword evidence="1" id="KW-0285">Flavoprotein</keyword>
<dbReference type="InterPro" id="IPR036188">
    <property type="entry name" value="FAD/NAD-bd_sf"/>
</dbReference>
<evidence type="ECO:0000256" key="1">
    <source>
        <dbReference type="ARBA" id="ARBA00022630"/>
    </source>
</evidence>
<evidence type="ECO:0000256" key="2">
    <source>
        <dbReference type="ARBA" id="ARBA00022827"/>
    </source>
</evidence>
<comment type="caution">
    <text evidence="6">The sequence shown here is derived from an EMBL/GenBank/DDBJ whole genome shotgun (WGS) entry which is preliminary data.</text>
</comment>
<dbReference type="PANTHER" id="PTHR23023">
    <property type="entry name" value="DIMETHYLANILINE MONOOXYGENASE"/>
    <property type="match status" value="1"/>
</dbReference>
<evidence type="ECO:0000256" key="4">
    <source>
        <dbReference type="SAM" id="SignalP"/>
    </source>
</evidence>
<dbReference type="InterPro" id="IPR000960">
    <property type="entry name" value="Flavin_mOase"/>
</dbReference>
<keyword evidence="3" id="KW-0560">Oxidoreductase</keyword>
<feature type="signal peptide" evidence="4">
    <location>
        <begin position="1"/>
        <end position="19"/>
    </location>
</feature>
<dbReference type="Pfam" id="PF07992">
    <property type="entry name" value="Pyr_redox_2"/>
    <property type="match status" value="1"/>
</dbReference>
<dbReference type="PRINTS" id="PR00419">
    <property type="entry name" value="ADXRDTASE"/>
</dbReference>
<dbReference type="GO" id="GO:0016491">
    <property type="term" value="F:oxidoreductase activity"/>
    <property type="evidence" value="ECO:0007669"/>
    <property type="project" value="UniProtKB-KW"/>
</dbReference>
<dbReference type="Gene3D" id="3.50.50.60">
    <property type="entry name" value="FAD/NAD(P)-binding domain"/>
    <property type="match status" value="2"/>
</dbReference>
<reference evidence="6" key="1">
    <citation type="submission" date="2023-03" db="EMBL/GenBank/DDBJ databases">
        <title>Massive genome expansion in bonnet fungi (Mycena s.s.) driven by repeated elements and novel gene families across ecological guilds.</title>
        <authorList>
            <consortium name="Lawrence Berkeley National Laboratory"/>
            <person name="Harder C.B."/>
            <person name="Miyauchi S."/>
            <person name="Viragh M."/>
            <person name="Kuo A."/>
            <person name="Thoen E."/>
            <person name="Andreopoulos B."/>
            <person name="Lu D."/>
            <person name="Skrede I."/>
            <person name="Drula E."/>
            <person name="Henrissat B."/>
            <person name="Morin E."/>
            <person name="Kohler A."/>
            <person name="Barry K."/>
            <person name="LaButti K."/>
            <person name="Morin E."/>
            <person name="Salamov A."/>
            <person name="Lipzen A."/>
            <person name="Mereny Z."/>
            <person name="Hegedus B."/>
            <person name="Baldrian P."/>
            <person name="Stursova M."/>
            <person name="Weitz H."/>
            <person name="Taylor A."/>
            <person name="Grigoriev I.V."/>
            <person name="Nagy L.G."/>
            <person name="Martin F."/>
            <person name="Kauserud H."/>
        </authorList>
    </citation>
    <scope>NUCLEOTIDE SEQUENCE</scope>
    <source>
        <strain evidence="6">CBHHK200</strain>
    </source>
</reference>
<dbReference type="SUPFAM" id="SSF51905">
    <property type="entry name" value="FAD/NAD(P)-binding domain"/>
    <property type="match status" value="1"/>
</dbReference>
<organism evidence="6 7">
    <name type="scientific">Mycena alexandri</name>
    <dbReference type="NCBI Taxonomy" id="1745969"/>
    <lineage>
        <taxon>Eukaryota</taxon>
        <taxon>Fungi</taxon>
        <taxon>Dikarya</taxon>
        <taxon>Basidiomycota</taxon>
        <taxon>Agaricomycotina</taxon>
        <taxon>Agaricomycetes</taxon>
        <taxon>Agaricomycetidae</taxon>
        <taxon>Agaricales</taxon>
        <taxon>Marasmiineae</taxon>
        <taxon>Mycenaceae</taxon>
        <taxon>Mycena</taxon>
    </lineage>
</organism>
<dbReference type="Proteomes" id="UP001218188">
    <property type="component" value="Unassembled WGS sequence"/>
</dbReference>
<sequence length="549" mass="62645">MLNPHFVLLLGALSAAAQQATFSSQSTTAQDRTVFHHPIKRVAVIGAGPAGLQAAAKLVEHNFTVRLFDRAPGPGGNWFYTDETPVREPYPDKPIDQEAYIPEHLPATHYYEEGEEGITLEDRWKEHWQPRPVWDNLHTNSPAVITELPDVPYLPDSPWVLSNHVIQRHVRAYASLHNLNANDYPTVSSSPPVTAYSTRVEKLEKIESSQTWKVTVRKLERLPETNQIKAKWWTEEFDSVVIATGPYVAPHVPDIAGLADWSKVSNAGQHSVYHSQSYRRPERYQNKTVLIVGASVSASEIARDIAPFASSVFASVRRHEDVPAFRLRSFLRFPSVTQFLPEIAHFESLPSQARDEGIKHRNIHLKNGSVLHGIDEVILATGYIHSNIFLPNFTADGQPTNLHWTGHWIPDPTLAYTNVRPWTIGRYQSYAFAKVWEGTAHLPSQKQMREDYDNRKYHFRGLFSSAPAEALFRQYVAWLNNESLENGGRFVEPWPVQNREVFVYYSEREWIKGYTTLANFTDFEQLPSREWPTGQADAWDAIVYDDQAW</sequence>
<feature type="chain" id="PRO_5042247047" evidence="4">
    <location>
        <begin position="20"/>
        <end position="549"/>
    </location>
</feature>
<name>A0AAD6T9Q5_9AGAR</name>
<dbReference type="GO" id="GO:0050660">
    <property type="term" value="F:flavin adenine dinucleotide binding"/>
    <property type="evidence" value="ECO:0007669"/>
    <property type="project" value="InterPro"/>
</dbReference>
<dbReference type="InterPro" id="IPR050346">
    <property type="entry name" value="FMO-like"/>
</dbReference>
<dbReference type="GO" id="GO:0050661">
    <property type="term" value="F:NADP binding"/>
    <property type="evidence" value="ECO:0007669"/>
    <property type="project" value="InterPro"/>
</dbReference>
<dbReference type="InterPro" id="IPR023753">
    <property type="entry name" value="FAD/NAD-binding_dom"/>
</dbReference>
<dbReference type="AlphaFoldDB" id="A0AAD6T9Q5"/>
<keyword evidence="4" id="KW-0732">Signal</keyword>
<evidence type="ECO:0000259" key="5">
    <source>
        <dbReference type="Pfam" id="PF07992"/>
    </source>
</evidence>
<evidence type="ECO:0000313" key="6">
    <source>
        <dbReference type="EMBL" id="KAJ7039927.1"/>
    </source>
</evidence>
<evidence type="ECO:0000256" key="3">
    <source>
        <dbReference type="ARBA" id="ARBA00023002"/>
    </source>
</evidence>
<feature type="domain" description="FAD/NAD(P)-binding" evidence="5">
    <location>
        <begin position="41"/>
        <end position="312"/>
    </location>
</feature>